<reference evidence="1" key="1">
    <citation type="submission" date="2020-10" db="EMBL/GenBank/DDBJ databases">
        <authorList>
            <person name="Gilroy R."/>
        </authorList>
    </citation>
    <scope>NUCLEOTIDE SEQUENCE</scope>
    <source>
        <strain evidence="1">F6-4510</strain>
    </source>
</reference>
<dbReference type="InterPro" id="IPR006439">
    <property type="entry name" value="HAD-SF_hydro_IA"/>
</dbReference>
<dbReference type="SUPFAM" id="SSF56784">
    <property type="entry name" value="HAD-like"/>
    <property type="match status" value="1"/>
</dbReference>
<comment type="caution">
    <text evidence="1">The sequence shown here is derived from an EMBL/GenBank/DDBJ whole genome shotgun (WGS) entry which is preliminary data.</text>
</comment>
<evidence type="ECO:0000313" key="1">
    <source>
        <dbReference type="EMBL" id="MBO8433976.1"/>
    </source>
</evidence>
<reference evidence="1" key="2">
    <citation type="journal article" date="2021" name="PeerJ">
        <title>Extensive microbial diversity within the chicken gut microbiome revealed by metagenomics and culture.</title>
        <authorList>
            <person name="Gilroy R."/>
            <person name="Ravi A."/>
            <person name="Getino M."/>
            <person name="Pursley I."/>
            <person name="Horton D.L."/>
            <person name="Alikhan N.F."/>
            <person name="Baker D."/>
            <person name="Gharbi K."/>
            <person name="Hall N."/>
            <person name="Watson M."/>
            <person name="Adriaenssens E.M."/>
            <person name="Foster-Nyarko E."/>
            <person name="Jarju S."/>
            <person name="Secka A."/>
            <person name="Antonio M."/>
            <person name="Oren A."/>
            <person name="Chaudhuri R.R."/>
            <person name="La Ragione R."/>
            <person name="Hildebrand F."/>
            <person name="Pallen M.J."/>
        </authorList>
    </citation>
    <scope>NUCLEOTIDE SEQUENCE</scope>
    <source>
        <strain evidence="1">F6-4510</strain>
    </source>
</reference>
<accession>A0A9D9DUN9</accession>
<evidence type="ECO:0000313" key="2">
    <source>
        <dbReference type="Proteomes" id="UP000823611"/>
    </source>
</evidence>
<proteinExistence type="predicted"/>
<dbReference type="GO" id="GO:0016787">
    <property type="term" value="F:hydrolase activity"/>
    <property type="evidence" value="ECO:0007669"/>
    <property type="project" value="UniProtKB-KW"/>
</dbReference>
<dbReference type="EMBL" id="JADIMX010000029">
    <property type="protein sequence ID" value="MBO8433976.1"/>
    <property type="molecule type" value="Genomic_DNA"/>
</dbReference>
<dbReference type="AlphaFoldDB" id="A0A9D9DUN9"/>
<dbReference type="Proteomes" id="UP000823611">
    <property type="component" value="Unassembled WGS sequence"/>
</dbReference>
<dbReference type="InterPro" id="IPR052550">
    <property type="entry name" value="Pyrimidine_5'-ntase_YjjG"/>
</dbReference>
<dbReference type="InterPro" id="IPR036412">
    <property type="entry name" value="HAD-like_sf"/>
</dbReference>
<protein>
    <submittedName>
        <fullName evidence="1">HAD family hydrolase</fullName>
    </submittedName>
</protein>
<dbReference type="SFLD" id="SFLDS00003">
    <property type="entry name" value="Haloacid_Dehalogenase"/>
    <property type="match status" value="1"/>
</dbReference>
<dbReference type="Gene3D" id="1.10.150.240">
    <property type="entry name" value="Putative phosphatase, domain 2"/>
    <property type="match status" value="1"/>
</dbReference>
<name>A0A9D9DUN9_9FIRM</name>
<dbReference type="PANTHER" id="PTHR47478">
    <property type="match status" value="1"/>
</dbReference>
<dbReference type="InterPro" id="IPR023214">
    <property type="entry name" value="HAD_sf"/>
</dbReference>
<dbReference type="Gene3D" id="3.40.50.1000">
    <property type="entry name" value="HAD superfamily/HAD-like"/>
    <property type="match status" value="1"/>
</dbReference>
<dbReference type="InterPro" id="IPR041492">
    <property type="entry name" value="HAD_2"/>
</dbReference>
<keyword evidence="1" id="KW-0378">Hydrolase</keyword>
<dbReference type="Pfam" id="PF13419">
    <property type="entry name" value="HAD_2"/>
    <property type="match status" value="1"/>
</dbReference>
<dbReference type="InterPro" id="IPR023198">
    <property type="entry name" value="PGP-like_dom2"/>
</dbReference>
<organism evidence="1 2">
    <name type="scientific">Candidatus Fimicola merdigallinarum</name>
    <dbReference type="NCBI Taxonomy" id="2840819"/>
    <lineage>
        <taxon>Bacteria</taxon>
        <taxon>Bacillati</taxon>
        <taxon>Bacillota</taxon>
        <taxon>Clostridia</taxon>
        <taxon>Lachnospirales</taxon>
        <taxon>Lachnospiraceae</taxon>
        <taxon>Lachnospiraceae incertae sedis</taxon>
        <taxon>Candidatus Fimicola</taxon>
    </lineage>
</organism>
<dbReference type="PANTHER" id="PTHR47478:SF1">
    <property type="entry name" value="PYRIMIDINE 5'-NUCLEOTIDASE YJJG"/>
    <property type="match status" value="1"/>
</dbReference>
<sequence>MNLKNICILFDVDDTLYDQFSIFEKSYNKVFGDKYKLDLNLLYNKSRYYSEHMFKLVETNEKTIEDLYVYRMKKPFEDFGYHISDDDAILFQKVYAENQNYIAISENMKQVIEFCSSNNIKMGIITNGLFINQWQKIEKLGILNWIGINDIFISESVGLSKPDLNLFKYVEEEMNLSKEYTYYIGDSLNNDVLGVDKIGWNMIWLNKRNLDIDNLDVNPKYIVNSDAEILNIVKEIIAS</sequence>
<dbReference type="SFLD" id="SFLDG01129">
    <property type="entry name" value="C1.5:_HAD__Beta-PGM__Phosphata"/>
    <property type="match status" value="1"/>
</dbReference>
<dbReference type="NCBIfam" id="TIGR01549">
    <property type="entry name" value="HAD-SF-IA-v1"/>
    <property type="match status" value="1"/>
</dbReference>
<gene>
    <name evidence="1" type="ORF">IAC55_01470</name>
</gene>